<evidence type="ECO:0000313" key="3">
    <source>
        <dbReference type="Proteomes" id="UP000824200"/>
    </source>
</evidence>
<name>A0A9D1E319_9BACT</name>
<dbReference type="PROSITE" id="PS51480">
    <property type="entry name" value="DHAL"/>
    <property type="match status" value="1"/>
</dbReference>
<dbReference type="InterPro" id="IPR050270">
    <property type="entry name" value="DegV_domain_contain"/>
</dbReference>
<sequence>MSSAYSNKTHITASVMKRMFIAGGKMLEVNKAQVDALNVFPVPDGDTGTNMSLTMMSAVKEINQLTSTSMAEFADKLSKGALRGARGNSGVILSQILKGFSNVIAGYEAVDARAFAKGWREGAQLAYSAVSKPKEGTILTVVRAMAEEAIDVAKRTNSIEKLMNAILAKGEETLAQTPDMLEVLKRAGVVDSGGFGLITLFKGLIMGYLDQEVTGADEYAVTESKPQKTNSDFPDDSELFVDYESLGQLDFGYCTEFFIINIKKRTTVTDIDKLRDYLNEIGNSVICIGDLSMVKVHVHTNNPGKALSKALTLGELDKVKIENMMEQNRQLRAKYEAERKPIGLLAVCSGDGFSAIFKDLLVDQVIEGGQTMNPSAEDIASAARKINAENIIILPNNKNIILSAEQSRTLVQRRNIFVLPTKDLPQGIAAVLNYSPDASLLENLENMTAAFSNIDAGQVTYAVRDTVIDNFVIKKGNIIGLDKGSIVTSGKSVEKVTMSLIDRMMSEDKEVVTLYYGSDVKEEDAEAFAQKVQETHPDIEVILHYGGQPLYYYVLSVE</sequence>
<gene>
    <name evidence="2" type="ORF">IAC95_00990</name>
</gene>
<dbReference type="PANTHER" id="PTHR33434:SF4">
    <property type="entry name" value="PHOSPHATASE PROTEIN"/>
    <property type="match status" value="1"/>
</dbReference>
<dbReference type="GO" id="GO:0006071">
    <property type="term" value="P:glycerol metabolic process"/>
    <property type="evidence" value="ECO:0007669"/>
    <property type="project" value="InterPro"/>
</dbReference>
<feature type="domain" description="DhaL" evidence="1">
    <location>
        <begin position="14"/>
        <end position="206"/>
    </location>
</feature>
<organism evidence="2 3">
    <name type="scientific">Candidatus Fimimonas gallinarum</name>
    <dbReference type="NCBI Taxonomy" id="2840821"/>
    <lineage>
        <taxon>Bacteria</taxon>
        <taxon>Pseudomonadati</taxon>
        <taxon>Myxococcota</taxon>
        <taxon>Myxococcia</taxon>
        <taxon>Myxococcales</taxon>
        <taxon>Cystobacterineae</taxon>
        <taxon>Myxococcaceae</taxon>
        <taxon>Myxococcaceae incertae sedis</taxon>
        <taxon>Candidatus Fimimonas</taxon>
    </lineage>
</organism>
<accession>A0A9D1E319</accession>
<dbReference type="PANTHER" id="PTHR33434">
    <property type="entry name" value="DEGV DOMAIN-CONTAINING PROTEIN DR_1986-RELATED"/>
    <property type="match status" value="1"/>
</dbReference>
<dbReference type="Pfam" id="PF13684">
    <property type="entry name" value="FakA-like_C"/>
    <property type="match status" value="1"/>
</dbReference>
<dbReference type="NCBIfam" id="TIGR03599">
    <property type="entry name" value="YloV"/>
    <property type="match status" value="1"/>
</dbReference>
<dbReference type="InterPro" id="IPR036117">
    <property type="entry name" value="DhaL_dom_sf"/>
</dbReference>
<dbReference type="InterPro" id="IPR033470">
    <property type="entry name" value="FakA-like_C"/>
</dbReference>
<comment type="caution">
    <text evidence="2">The sequence shown here is derived from an EMBL/GenBank/DDBJ whole genome shotgun (WGS) entry which is preliminary data.</text>
</comment>
<reference evidence="2" key="1">
    <citation type="submission" date="2020-10" db="EMBL/GenBank/DDBJ databases">
        <authorList>
            <person name="Gilroy R."/>
        </authorList>
    </citation>
    <scope>NUCLEOTIDE SEQUENCE</scope>
    <source>
        <strain evidence="2">CHK121-14286</strain>
    </source>
</reference>
<dbReference type="InterPro" id="IPR019986">
    <property type="entry name" value="YloV-like"/>
</dbReference>
<evidence type="ECO:0000313" key="2">
    <source>
        <dbReference type="EMBL" id="HIR65455.1"/>
    </source>
</evidence>
<dbReference type="SMART" id="SM01120">
    <property type="entry name" value="Dak2"/>
    <property type="match status" value="1"/>
</dbReference>
<dbReference type="EMBL" id="DVHL01000010">
    <property type="protein sequence ID" value="HIR65455.1"/>
    <property type="molecule type" value="Genomic_DNA"/>
</dbReference>
<reference evidence="2" key="2">
    <citation type="journal article" date="2021" name="PeerJ">
        <title>Extensive microbial diversity within the chicken gut microbiome revealed by metagenomics and culture.</title>
        <authorList>
            <person name="Gilroy R."/>
            <person name="Ravi A."/>
            <person name="Getino M."/>
            <person name="Pursley I."/>
            <person name="Horton D.L."/>
            <person name="Alikhan N.F."/>
            <person name="Baker D."/>
            <person name="Gharbi K."/>
            <person name="Hall N."/>
            <person name="Watson M."/>
            <person name="Adriaenssens E.M."/>
            <person name="Foster-Nyarko E."/>
            <person name="Jarju S."/>
            <person name="Secka A."/>
            <person name="Antonio M."/>
            <person name="Oren A."/>
            <person name="Chaudhuri R.R."/>
            <person name="La Ragione R."/>
            <person name="Hildebrand F."/>
            <person name="Pallen M.J."/>
        </authorList>
    </citation>
    <scope>NUCLEOTIDE SEQUENCE</scope>
    <source>
        <strain evidence="2">CHK121-14286</strain>
    </source>
</reference>
<dbReference type="AlphaFoldDB" id="A0A9D1E319"/>
<protein>
    <submittedName>
        <fullName evidence="2">DAK2 domain-containing protein</fullName>
    </submittedName>
</protein>
<dbReference type="InterPro" id="IPR048394">
    <property type="entry name" value="FakA-like_M"/>
</dbReference>
<dbReference type="Pfam" id="PF02734">
    <property type="entry name" value="Dak2"/>
    <property type="match status" value="1"/>
</dbReference>
<dbReference type="InterPro" id="IPR004007">
    <property type="entry name" value="DhaL_dom"/>
</dbReference>
<proteinExistence type="predicted"/>
<dbReference type="Proteomes" id="UP000824200">
    <property type="component" value="Unassembled WGS sequence"/>
</dbReference>
<dbReference type="SUPFAM" id="SSF101473">
    <property type="entry name" value="DhaL-like"/>
    <property type="match status" value="1"/>
</dbReference>
<dbReference type="GO" id="GO:0004371">
    <property type="term" value="F:glycerone kinase activity"/>
    <property type="evidence" value="ECO:0007669"/>
    <property type="project" value="InterPro"/>
</dbReference>
<evidence type="ECO:0000259" key="1">
    <source>
        <dbReference type="PROSITE" id="PS51480"/>
    </source>
</evidence>
<dbReference type="SMART" id="SM01121">
    <property type="entry name" value="Dak1_2"/>
    <property type="match status" value="1"/>
</dbReference>
<dbReference type="Gene3D" id="1.25.40.340">
    <property type="match status" value="1"/>
</dbReference>
<dbReference type="Pfam" id="PF21645">
    <property type="entry name" value="FakA-like_M"/>
    <property type="match status" value="1"/>
</dbReference>